<evidence type="ECO:0000259" key="2">
    <source>
        <dbReference type="Pfam" id="PF07790"/>
    </source>
</evidence>
<evidence type="ECO:0000313" key="3">
    <source>
        <dbReference type="EMBL" id="MDV0441237.1"/>
    </source>
</evidence>
<proteinExistence type="predicted"/>
<dbReference type="NCBIfam" id="TIGR02537">
    <property type="entry name" value="arch_flag_Nterm"/>
    <property type="match status" value="1"/>
</dbReference>
<accession>A0AAE4MC60</accession>
<dbReference type="Pfam" id="PF07790">
    <property type="entry name" value="Pilin_N"/>
    <property type="match status" value="1"/>
</dbReference>
<keyword evidence="1" id="KW-0812">Transmembrane</keyword>
<sequence length="202" mass="22440">MWKLHIVCKRNPAVSPVIATLLLVFLTVLIAAILLILCSGMTNISLSSPEPVPEILDIQSIHHENHLGQLTLASRLYVVHKGREPEPVFQMQNGRFSYVIKEYGPIILSDYRAEIYVNGVKKNVFISTLQGSDFIPTSHYGVKLLGGTGVRGTEWSSGQWAWIDLKDQMISEGDVVTLEIIRKSDGKVVSRSTETAPEIVRS</sequence>
<gene>
    <name evidence="3" type="ORF">McpAg1_04170</name>
</gene>
<name>A0AAE4MC60_9EURY</name>
<keyword evidence="4" id="KW-1185">Reference proteome</keyword>
<organism evidence="3 4">
    <name type="scientific">Methanorbis furvi</name>
    <dbReference type="NCBI Taxonomy" id="3028299"/>
    <lineage>
        <taxon>Archaea</taxon>
        <taxon>Methanobacteriati</taxon>
        <taxon>Methanobacteriota</taxon>
        <taxon>Stenosarchaea group</taxon>
        <taxon>Methanomicrobia</taxon>
        <taxon>Methanomicrobiales</taxon>
        <taxon>Methanocorpusculaceae</taxon>
        <taxon>Methanorbis</taxon>
    </lineage>
</organism>
<dbReference type="InterPro" id="IPR013373">
    <property type="entry name" value="Flagellin/pilin_N_arc"/>
</dbReference>
<dbReference type="AlphaFoldDB" id="A0AAE4MC60"/>
<dbReference type="EMBL" id="JAWDKA010000002">
    <property type="protein sequence ID" value="MDV0441237.1"/>
    <property type="molecule type" value="Genomic_DNA"/>
</dbReference>
<feature type="transmembrane region" description="Helical" evidence="1">
    <location>
        <begin position="12"/>
        <end position="37"/>
    </location>
</feature>
<dbReference type="InterPro" id="IPR012859">
    <property type="entry name" value="Pilin_N_archaeal"/>
</dbReference>
<dbReference type="Proteomes" id="UP001273136">
    <property type="component" value="Unassembled WGS sequence"/>
</dbReference>
<evidence type="ECO:0000313" key="4">
    <source>
        <dbReference type="Proteomes" id="UP001273136"/>
    </source>
</evidence>
<feature type="domain" description="Archaeal Type IV pilin N-terminal" evidence="2">
    <location>
        <begin position="13"/>
        <end position="45"/>
    </location>
</feature>
<keyword evidence="1" id="KW-1133">Transmembrane helix</keyword>
<protein>
    <recommendedName>
        <fullName evidence="2">Archaeal Type IV pilin N-terminal domain-containing protein</fullName>
    </recommendedName>
</protein>
<reference evidence="3" key="1">
    <citation type="submission" date="2023-06" db="EMBL/GenBank/DDBJ databases">
        <title>Genome sequence of Methancorpusculaceae sp. Ag1.</title>
        <authorList>
            <person name="Protasov E."/>
            <person name="Platt K."/>
            <person name="Poehlein A."/>
            <person name="Daniel R."/>
            <person name="Brune A."/>
        </authorList>
    </citation>
    <scope>NUCLEOTIDE SEQUENCE</scope>
    <source>
        <strain evidence="3">Ag1</strain>
    </source>
</reference>
<keyword evidence="1" id="KW-0472">Membrane</keyword>
<evidence type="ECO:0000256" key="1">
    <source>
        <dbReference type="SAM" id="Phobius"/>
    </source>
</evidence>
<comment type="caution">
    <text evidence="3">The sequence shown here is derived from an EMBL/GenBank/DDBJ whole genome shotgun (WGS) entry which is preliminary data.</text>
</comment>